<dbReference type="Proteomes" id="UP001234585">
    <property type="component" value="Chromosome"/>
</dbReference>
<evidence type="ECO:0000313" key="2">
    <source>
        <dbReference type="Proteomes" id="UP001234585"/>
    </source>
</evidence>
<name>A0AA50H6N7_9HYPH</name>
<protein>
    <recommendedName>
        <fullName evidence="3">Helix-turn-helix domain-containing protein</fullName>
    </recommendedName>
</protein>
<proteinExistence type="predicted"/>
<gene>
    <name evidence="1" type="ORF">Q9313_06400</name>
</gene>
<dbReference type="RefSeq" id="WP_306038311.1">
    <property type="nucleotide sequence ID" value="NZ_CP132302.1"/>
</dbReference>
<dbReference type="AlphaFoldDB" id="A0AA50H6N7"/>
<keyword evidence="2" id="KW-1185">Reference proteome</keyword>
<evidence type="ECO:0000313" key="1">
    <source>
        <dbReference type="EMBL" id="WLR98658.1"/>
    </source>
</evidence>
<sequence length="182" mass="20652">MSEEKLDQIYTADEAAARLRLTNRALIKIAKKHGCCSRFGRDYLFSEADLFAIWEVLREPEREPRPRTTKAPSAPSPFEAVAWMFGPSVPVDIREMEVLRAVAKRRSPCTHKAIPRAGPRTVERLVGMEALREVGRDDEDETLFVIADEGRKIIAKVDTWIQKCVANGKTGGRWARHLVKRP</sequence>
<accession>A0AA50H6N7</accession>
<reference evidence="1 2" key="1">
    <citation type="submission" date="2023-08" db="EMBL/GenBank/DDBJ databases">
        <title>Pathogen: clinical or host-associated sample.</title>
        <authorList>
            <person name="Hergert J."/>
            <person name="Casey R."/>
            <person name="Wagner J."/>
            <person name="Young E.L."/>
            <person name="Oakeson K.F."/>
        </authorList>
    </citation>
    <scope>NUCLEOTIDE SEQUENCE [LARGE SCALE GENOMIC DNA]</scope>
    <source>
        <strain evidence="1 2">1760953</strain>
    </source>
</reference>
<dbReference type="EMBL" id="CP132302">
    <property type="protein sequence ID" value="WLR98658.1"/>
    <property type="molecule type" value="Genomic_DNA"/>
</dbReference>
<organism evidence="1 2">
    <name type="scientific">Shinella sumterensis</name>
    <dbReference type="NCBI Taxonomy" id="1967501"/>
    <lineage>
        <taxon>Bacteria</taxon>
        <taxon>Pseudomonadati</taxon>
        <taxon>Pseudomonadota</taxon>
        <taxon>Alphaproteobacteria</taxon>
        <taxon>Hyphomicrobiales</taxon>
        <taxon>Rhizobiaceae</taxon>
        <taxon>Shinella</taxon>
    </lineage>
</organism>
<evidence type="ECO:0008006" key="3">
    <source>
        <dbReference type="Google" id="ProtNLM"/>
    </source>
</evidence>